<dbReference type="PROSITE" id="PS50883">
    <property type="entry name" value="EAL"/>
    <property type="match status" value="1"/>
</dbReference>
<dbReference type="Gene3D" id="3.20.20.450">
    <property type="entry name" value="EAL domain"/>
    <property type="match status" value="2"/>
</dbReference>
<reference evidence="2 3" key="1">
    <citation type="submission" date="2019-12" db="EMBL/GenBank/DDBJ databases">
        <title>Deinococcus sp. HMF7620 Genome sequencing and assembly.</title>
        <authorList>
            <person name="Kang H."/>
            <person name="Kim H."/>
            <person name="Joh K."/>
        </authorList>
    </citation>
    <scope>NUCLEOTIDE SEQUENCE [LARGE SCALE GENOMIC DNA]</scope>
    <source>
        <strain evidence="2 3">HMF7620</strain>
    </source>
</reference>
<dbReference type="SMART" id="SM00052">
    <property type="entry name" value="EAL"/>
    <property type="match status" value="1"/>
</dbReference>
<dbReference type="CDD" id="cd01948">
    <property type="entry name" value="EAL"/>
    <property type="match status" value="1"/>
</dbReference>
<keyword evidence="3" id="KW-1185">Reference proteome</keyword>
<dbReference type="PANTHER" id="PTHR33121">
    <property type="entry name" value="CYCLIC DI-GMP PHOSPHODIESTERASE PDEF"/>
    <property type="match status" value="1"/>
</dbReference>
<evidence type="ECO:0000313" key="2">
    <source>
        <dbReference type="EMBL" id="MVN89122.1"/>
    </source>
</evidence>
<dbReference type="SUPFAM" id="SSF141868">
    <property type="entry name" value="EAL domain-like"/>
    <property type="match status" value="1"/>
</dbReference>
<dbReference type="GO" id="GO:0071111">
    <property type="term" value="F:cyclic-guanylate-specific phosphodiesterase activity"/>
    <property type="evidence" value="ECO:0007669"/>
    <property type="project" value="InterPro"/>
</dbReference>
<comment type="caution">
    <text evidence="2">The sequence shown here is derived from an EMBL/GenBank/DDBJ whole genome shotgun (WGS) entry which is preliminary data.</text>
</comment>
<dbReference type="EMBL" id="WQLB01000043">
    <property type="protein sequence ID" value="MVN89122.1"/>
    <property type="molecule type" value="Genomic_DNA"/>
</dbReference>
<protein>
    <submittedName>
        <fullName evidence="2">EAL domain-containing protein</fullName>
    </submittedName>
</protein>
<dbReference type="InterPro" id="IPR035919">
    <property type="entry name" value="EAL_sf"/>
</dbReference>
<proteinExistence type="predicted"/>
<sequence>MRRRGALVDRQEFALPSQPQLRGSAVTGVKALPHRDLGEAPPEQFIPIAGDNAVILPLGTWVLDQAARWQAAGTPLRVAVNISPRPFAQPSFVDSMRDPLTRHHLRGEWLELEVTERLVIRDIKGAARTIRQLRRLGVLMALCTFGAGHSVLSSPMKLTVVAKGIETERQVQLVRFLRCEQVQAFLLARPRPAAELTHWLVTLWEGTAQ</sequence>
<gene>
    <name evidence="2" type="ORF">GO986_20490</name>
</gene>
<evidence type="ECO:0000259" key="1">
    <source>
        <dbReference type="PROSITE" id="PS50883"/>
    </source>
</evidence>
<feature type="domain" description="EAL" evidence="1">
    <location>
        <begin position="1"/>
        <end position="209"/>
    </location>
</feature>
<dbReference type="RefSeq" id="WP_157461381.1">
    <property type="nucleotide sequence ID" value="NZ_WQLB01000043.1"/>
</dbReference>
<dbReference type="Proteomes" id="UP000483286">
    <property type="component" value="Unassembled WGS sequence"/>
</dbReference>
<organism evidence="2 3">
    <name type="scientific">Deinococcus arboris</name>
    <dbReference type="NCBI Taxonomy" id="2682977"/>
    <lineage>
        <taxon>Bacteria</taxon>
        <taxon>Thermotogati</taxon>
        <taxon>Deinococcota</taxon>
        <taxon>Deinococci</taxon>
        <taxon>Deinococcales</taxon>
        <taxon>Deinococcaceae</taxon>
        <taxon>Deinococcus</taxon>
    </lineage>
</organism>
<dbReference type="InterPro" id="IPR001633">
    <property type="entry name" value="EAL_dom"/>
</dbReference>
<evidence type="ECO:0000313" key="3">
    <source>
        <dbReference type="Proteomes" id="UP000483286"/>
    </source>
</evidence>
<dbReference type="Pfam" id="PF00563">
    <property type="entry name" value="EAL"/>
    <property type="match status" value="1"/>
</dbReference>
<dbReference type="PANTHER" id="PTHR33121:SF70">
    <property type="entry name" value="SIGNALING PROTEIN YKOW"/>
    <property type="match status" value="1"/>
</dbReference>
<dbReference type="AlphaFoldDB" id="A0A7C9M4K0"/>
<name>A0A7C9M4K0_9DEIO</name>
<accession>A0A7C9M4K0</accession>
<dbReference type="InterPro" id="IPR050706">
    <property type="entry name" value="Cyclic-di-GMP_PDE-like"/>
</dbReference>